<keyword evidence="11" id="KW-1185">Reference proteome</keyword>
<keyword evidence="4" id="KW-0408">Iron</keyword>
<dbReference type="InterPro" id="IPR052352">
    <property type="entry name" value="Sugar_Degrad_Dehydratases"/>
</dbReference>
<keyword evidence="6" id="KW-0456">Lyase</keyword>
<comment type="similarity">
    <text evidence="1">Belongs to the IlvD/Edd family.</text>
</comment>
<dbReference type="PANTHER" id="PTHR43183">
    <property type="entry name" value="HYPOTHETICAL DIHYDROXYACID DEHYDRATASE (EUROFUNG)-RELATED"/>
    <property type="match status" value="1"/>
</dbReference>
<dbReference type="InterPro" id="IPR020558">
    <property type="entry name" value="DiOHA_6PGluconate_deHydtase_CS"/>
</dbReference>
<gene>
    <name evidence="10" type="ORF">ABZ510_32755</name>
</gene>
<keyword evidence="7" id="KW-0100">Branched-chain amino acid biosynthesis</keyword>
<evidence type="ECO:0000256" key="4">
    <source>
        <dbReference type="ARBA" id="ARBA00023004"/>
    </source>
</evidence>
<dbReference type="PROSITE" id="PS00886">
    <property type="entry name" value="ILVD_EDD_1"/>
    <property type="match status" value="1"/>
</dbReference>
<dbReference type="EMBL" id="JBEYBF010000041">
    <property type="protein sequence ID" value="MEU1956608.1"/>
    <property type="molecule type" value="Genomic_DNA"/>
</dbReference>
<dbReference type="InterPro" id="IPR056740">
    <property type="entry name" value="ILV_EDD_C"/>
</dbReference>
<sequence>MSAAESPPGRARGFDNNLTHYGDQDFASYLRRSFTKSMGYTENSLARPTIGIVTSESGFNNCHRQMPELVRAVERGVLLAGGLPVAFPTISLGEPFLHPTSMKFRNLMAMDVEEMIRAQPVDAVVLVGGCDKTVPAQLMGAFSVDKPAVQLVTGPMMTGSYHGERLGACTDCRRFWGRYRAGEVTAAQIGAVEGNLATTSGTCAVMGTASTMACIAEALGISLPGSAAIPNVHADRLRVGENSGALAVELARTGVPPSAVVTKDAVVNALRVLLAIGGSTNAVIHLTAMVRRLGLGFTPEELNSLSDTTPVLVDLKPSGEHYMEDFHRAGGVPAVFRELGELMNLDCPTVTGRTWRETLADRDPWCDASVVRSLDAPVSPVGGIVSLSGNLAPAGAILKRSAADPELFESEGRAVVFDSLADLAERIDAPDLDVEPGDFLVLKNAGPVAEAMPEAGYIPIPKVLAEKGVRDMVRMSDARMSGTAYGTIVLHIAPEAAVGGPLALVRDGDRIRLSVRDRSLELLVLDSELDRRRAQWTPPVPAGPERGYSRLYRDHVLQADQGCDFDFCLPAAAEV</sequence>
<reference evidence="10 11" key="1">
    <citation type="submission" date="2024-06" db="EMBL/GenBank/DDBJ databases">
        <title>The Natural Products Discovery Center: Release of the First 8490 Sequenced Strains for Exploring Actinobacteria Biosynthetic Diversity.</title>
        <authorList>
            <person name="Kalkreuter E."/>
            <person name="Kautsar S.A."/>
            <person name="Yang D."/>
            <person name="Bader C.D."/>
            <person name="Teijaro C.N."/>
            <person name="Fluegel L."/>
            <person name="Davis C.M."/>
            <person name="Simpson J.R."/>
            <person name="Lauterbach L."/>
            <person name="Steele A.D."/>
            <person name="Gui C."/>
            <person name="Meng S."/>
            <person name="Li G."/>
            <person name="Viehrig K."/>
            <person name="Ye F."/>
            <person name="Su P."/>
            <person name="Kiefer A.F."/>
            <person name="Nichols A."/>
            <person name="Cepeda A.J."/>
            <person name="Yan W."/>
            <person name="Fan B."/>
            <person name="Jiang Y."/>
            <person name="Adhikari A."/>
            <person name="Zheng C.-J."/>
            <person name="Schuster L."/>
            <person name="Cowan T.M."/>
            <person name="Smanski M.J."/>
            <person name="Chevrette M.G."/>
            <person name="De Carvalho L.P.S."/>
            <person name="Shen B."/>
        </authorList>
    </citation>
    <scope>NUCLEOTIDE SEQUENCE [LARGE SCALE GENOMIC DNA]</scope>
    <source>
        <strain evidence="10 11">NPDC019708</strain>
    </source>
</reference>
<evidence type="ECO:0000259" key="8">
    <source>
        <dbReference type="Pfam" id="PF00920"/>
    </source>
</evidence>
<dbReference type="Proteomes" id="UP001550628">
    <property type="component" value="Unassembled WGS sequence"/>
</dbReference>
<keyword evidence="2" id="KW-0001">2Fe-2S</keyword>
<dbReference type="SUPFAM" id="SSF52016">
    <property type="entry name" value="LeuD/IlvD-like"/>
    <property type="match status" value="1"/>
</dbReference>
<dbReference type="Gene3D" id="3.50.30.80">
    <property type="entry name" value="IlvD/EDD C-terminal domain-like"/>
    <property type="match status" value="1"/>
</dbReference>
<dbReference type="PANTHER" id="PTHR43183:SF1">
    <property type="entry name" value="HYPOTHETICAL DIHYDROXY-ACID DEHYDRATASE (EUROFUNG)-RELATED"/>
    <property type="match status" value="1"/>
</dbReference>
<evidence type="ECO:0000313" key="10">
    <source>
        <dbReference type="EMBL" id="MEU1956608.1"/>
    </source>
</evidence>
<feature type="domain" description="Dihydroxy-acid/6-phosphogluconate dehydratase N-terminal" evidence="8">
    <location>
        <begin position="47"/>
        <end position="357"/>
    </location>
</feature>
<dbReference type="InterPro" id="IPR042096">
    <property type="entry name" value="Dihydro-acid_dehy_C"/>
</dbReference>
<evidence type="ECO:0000256" key="7">
    <source>
        <dbReference type="ARBA" id="ARBA00023304"/>
    </source>
</evidence>
<keyword evidence="5" id="KW-0411">Iron-sulfur</keyword>
<dbReference type="InterPro" id="IPR000581">
    <property type="entry name" value="ILV_EDD_N"/>
</dbReference>
<keyword evidence="7" id="KW-0028">Amino-acid biosynthesis</keyword>
<proteinExistence type="inferred from homology"/>
<evidence type="ECO:0000256" key="1">
    <source>
        <dbReference type="ARBA" id="ARBA00006486"/>
    </source>
</evidence>
<dbReference type="Pfam" id="PF24877">
    <property type="entry name" value="ILV_EDD_C"/>
    <property type="match status" value="1"/>
</dbReference>
<evidence type="ECO:0000256" key="5">
    <source>
        <dbReference type="ARBA" id="ARBA00023014"/>
    </source>
</evidence>
<dbReference type="RefSeq" id="WP_356959278.1">
    <property type="nucleotide sequence ID" value="NZ_JBEYBD010000027.1"/>
</dbReference>
<evidence type="ECO:0000256" key="6">
    <source>
        <dbReference type="ARBA" id="ARBA00023239"/>
    </source>
</evidence>
<evidence type="ECO:0000259" key="9">
    <source>
        <dbReference type="Pfam" id="PF24877"/>
    </source>
</evidence>
<name>A0ABV2X0E5_9NOCA</name>
<dbReference type="SUPFAM" id="SSF143975">
    <property type="entry name" value="IlvD/EDD N-terminal domain-like"/>
    <property type="match status" value="1"/>
</dbReference>
<dbReference type="InterPro" id="IPR037237">
    <property type="entry name" value="IlvD/EDD_N"/>
</dbReference>
<organism evidence="10 11">
    <name type="scientific">Nocardia rhamnosiphila</name>
    <dbReference type="NCBI Taxonomy" id="426716"/>
    <lineage>
        <taxon>Bacteria</taxon>
        <taxon>Bacillati</taxon>
        <taxon>Actinomycetota</taxon>
        <taxon>Actinomycetes</taxon>
        <taxon>Mycobacteriales</taxon>
        <taxon>Nocardiaceae</taxon>
        <taxon>Nocardia</taxon>
    </lineage>
</organism>
<feature type="domain" description="Dihydroxy-acid/6-phosphogluconate dehydratase C-terminal" evidence="9">
    <location>
        <begin position="370"/>
        <end position="563"/>
    </location>
</feature>
<keyword evidence="3" id="KW-0479">Metal-binding</keyword>
<dbReference type="Pfam" id="PF00920">
    <property type="entry name" value="ILVD_EDD_N"/>
    <property type="match status" value="1"/>
</dbReference>
<accession>A0ABV2X0E5</accession>
<comment type="caution">
    <text evidence="10">The sequence shown here is derived from an EMBL/GenBank/DDBJ whole genome shotgun (WGS) entry which is preliminary data.</text>
</comment>
<evidence type="ECO:0000256" key="3">
    <source>
        <dbReference type="ARBA" id="ARBA00022723"/>
    </source>
</evidence>
<evidence type="ECO:0000313" key="11">
    <source>
        <dbReference type="Proteomes" id="UP001550628"/>
    </source>
</evidence>
<dbReference type="NCBIfam" id="NF004784">
    <property type="entry name" value="PRK06131.1"/>
    <property type="match status" value="1"/>
</dbReference>
<evidence type="ECO:0000256" key="2">
    <source>
        <dbReference type="ARBA" id="ARBA00022714"/>
    </source>
</evidence>
<protein>
    <submittedName>
        <fullName evidence="10">Dihydroxy-acid dehydratase</fullName>
    </submittedName>
</protein>